<dbReference type="RefSeq" id="WP_015285331.1">
    <property type="nucleotide sequence ID" value="NC_019943.1"/>
</dbReference>
<dbReference type="GeneID" id="14307717"/>
<reference evidence="1 2" key="2">
    <citation type="journal article" date="2014" name="Genome Announc.">
        <title>Complete Genome Sequence of Methanoregula formicica SMSPT, a Mesophilic Hydrogenotrophic Methanogen Isolated from a Methanogenic Upflow Anaerobic Sludge Blanket Reactor.</title>
        <authorList>
            <person name="Yamamoto K."/>
            <person name="Tamaki H."/>
            <person name="Cadillo-Quiroz H."/>
            <person name="Imachi H."/>
            <person name="Kyrpides N."/>
            <person name="Woyke T."/>
            <person name="Goodwin L."/>
            <person name="Zinder S.H."/>
            <person name="Kamagata Y."/>
            <person name="Liu W.T."/>
        </authorList>
    </citation>
    <scope>NUCLEOTIDE SEQUENCE [LARGE SCALE GENOMIC DNA]</scope>
    <source>
        <strain evidence="2">DSM 22288 / NBRC 105244 / SMSP</strain>
    </source>
</reference>
<dbReference type="HOGENOM" id="CLU_188840_0_0_2"/>
<dbReference type="STRING" id="593750.Metfor_1328"/>
<sequence>MYSHGRADLHDITIDPEVIEFMDKRDSDFRICTSCGGPVLLPVRIKPPKKTDLLVKAGGHTIYVSIHQARFLNSIQMEMIPFFDDDSYGYDR</sequence>
<dbReference type="eggNOG" id="arCOG05136">
    <property type="taxonomic scope" value="Archaea"/>
</dbReference>
<dbReference type="AlphaFoldDB" id="L0HGC3"/>
<dbReference type="InParanoid" id="L0HGC3"/>
<dbReference type="OrthoDB" id="52980at2157"/>
<evidence type="ECO:0000313" key="2">
    <source>
        <dbReference type="Proteomes" id="UP000010824"/>
    </source>
</evidence>
<protein>
    <submittedName>
        <fullName evidence="1">Uncharacterized protein</fullName>
    </submittedName>
</protein>
<evidence type="ECO:0000313" key="1">
    <source>
        <dbReference type="EMBL" id="AGB02368.1"/>
    </source>
</evidence>
<proteinExistence type="predicted"/>
<dbReference type="Proteomes" id="UP000010824">
    <property type="component" value="Chromosome"/>
</dbReference>
<gene>
    <name evidence="1" type="ordered locus">Metfor_1328</name>
</gene>
<dbReference type="KEGG" id="mfo:Metfor_1328"/>
<dbReference type="EMBL" id="CP003167">
    <property type="protein sequence ID" value="AGB02368.1"/>
    <property type="molecule type" value="Genomic_DNA"/>
</dbReference>
<accession>L0HGC3</accession>
<keyword evidence="2" id="KW-1185">Reference proteome</keyword>
<organism evidence="1 2">
    <name type="scientific">Methanoregula formicica (strain DSM 22288 / NBRC 105244 / SMSP)</name>
    <dbReference type="NCBI Taxonomy" id="593750"/>
    <lineage>
        <taxon>Archaea</taxon>
        <taxon>Methanobacteriati</taxon>
        <taxon>Methanobacteriota</taxon>
        <taxon>Stenosarchaea group</taxon>
        <taxon>Methanomicrobia</taxon>
        <taxon>Methanomicrobiales</taxon>
        <taxon>Methanoregulaceae</taxon>
        <taxon>Methanoregula</taxon>
    </lineage>
</organism>
<name>L0HGC3_METFS</name>
<reference evidence="2" key="1">
    <citation type="submission" date="2011-12" db="EMBL/GenBank/DDBJ databases">
        <title>Complete sequence of Methanoregula formicicum SMSP.</title>
        <authorList>
            <person name="Lucas S."/>
            <person name="Han J."/>
            <person name="Lapidus A."/>
            <person name="Cheng J.-F."/>
            <person name="Goodwin L."/>
            <person name="Pitluck S."/>
            <person name="Peters L."/>
            <person name="Ovchinnikova G."/>
            <person name="Teshima H."/>
            <person name="Detter J.C."/>
            <person name="Han C."/>
            <person name="Tapia R."/>
            <person name="Land M."/>
            <person name="Hauser L."/>
            <person name="Kyrpides N."/>
            <person name="Ivanova N."/>
            <person name="Pagani I."/>
            <person name="Imachi H."/>
            <person name="Tamaki H."/>
            <person name="Sekiguchi Y."/>
            <person name="Kamagata Y."/>
            <person name="Cadillo-Quiroz H."/>
            <person name="Zinder S."/>
            <person name="Liu W.-T."/>
            <person name="Woyke T."/>
        </authorList>
    </citation>
    <scope>NUCLEOTIDE SEQUENCE [LARGE SCALE GENOMIC DNA]</scope>
    <source>
        <strain evidence="2">DSM 22288 / NBRC 105244 / SMSP</strain>
    </source>
</reference>